<dbReference type="PANTHER" id="PTHR31672:SF13">
    <property type="entry name" value="F-BOX PROTEIN CPR30-LIKE"/>
    <property type="match status" value="1"/>
</dbReference>
<reference evidence="2 3" key="1">
    <citation type="submission" date="2020-10" db="EMBL/GenBank/DDBJ databases">
        <title>The Coptis chinensis genome and diversification of protoberbering-type alkaloids.</title>
        <authorList>
            <person name="Wang B."/>
            <person name="Shu S."/>
            <person name="Song C."/>
            <person name="Liu Y."/>
        </authorList>
    </citation>
    <scope>NUCLEOTIDE SEQUENCE [LARGE SCALE GENOMIC DNA]</scope>
    <source>
        <strain evidence="2">HL-2020</strain>
        <tissue evidence="2">Leaf</tissue>
    </source>
</reference>
<dbReference type="Pfam" id="PF08268">
    <property type="entry name" value="FBA_3"/>
    <property type="match status" value="1"/>
</dbReference>
<protein>
    <recommendedName>
        <fullName evidence="1">F-box associated beta-propeller type 3 domain-containing protein</fullName>
    </recommendedName>
</protein>
<dbReference type="InterPro" id="IPR050796">
    <property type="entry name" value="SCF_F-box_component"/>
</dbReference>
<dbReference type="EMBL" id="JADFTS010000003">
    <property type="protein sequence ID" value="KAF9612656.1"/>
    <property type="molecule type" value="Genomic_DNA"/>
</dbReference>
<evidence type="ECO:0000313" key="3">
    <source>
        <dbReference type="Proteomes" id="UP000631114"/>
    </source>
</evidence>
<evidence type="ECO:0000259" key="1">
    <source>
        <dbReference type="Pfam" id="PF08268"/>
    </source>
</evidence>
<feature type="domain" description="F-box associated beta-propeller type 3" evidence="1">
    <location>
        <begin position="60"/>
        <end position="207"/>
    </location>
</feature>
<name>A0A835M6M9_9MAGN</name>
<dbReference type="AlphaFoldDB" id="A0A835M6M9"/>
<comment type="caution">
    <text evidence="2">The sequence shown here is derived from an EMBL/GenBank/DDBJ whole genome shotgun (WGS) entry which is preliminary data.</text>
</comment>
<dbReference type="NCBIfam" id="TIGR01640">
    <property type="entry name" value="F_box_assoc_1"/>
    <property type="match status" value="1"/>
</dbReference>
<keyword evidence="3" id="KW-1185">Reference proteome</keyword>
<organism evidence="2 3">
    <name type="scientific">Coptis chinensis</name>
    <dbReference type="NCBI Taxonomy" id="261450"/>
    <lineage>
        <taxon>Eukaryota</taxon>
        <taxon>Viridiplantae</taxon>
        <taxon>Streptophyta</taxon>
        <taxon>Embryophyta</taxon>
        <taxon>Tracheophyta</taxon>
        <taxon>Spermatophyta</taxon>
        <taxon>Magnoliopsida</taxon>
        <taxon>Ranunculales</taxon>
        <taxon>Ranunculaceae</taxon>
        <taxon>Coptidoideae</taxon>
        <taxon>Coptis</taxon>
    </lineage>
</organism>
<dbReference type="PANTHER" id="PTHR31672">
    <property type="entry name" value="BNACNNG10540D PROTEIN"/>
    <property type="match status" value="1"/>
</dbReference>
<gene>
    <name evidence="2" type="ORF">IFM89_003131</name>
</gene>
<evidence type="ECO:0000313" key="2">
    <source>
        <dbReference type="EMBL" id="KAF9612656.1"/>
    </source>
</evidence>
<accession>A0A835M6M9</accession>
<dbReference type="OrthoDB" id="591557at2759"/>
<sequence>MCSPKLSKAVAVEDYCPLFNSSPAETSVILGSCHGIFLIGIYNPSRKPRDLHADSSVFMELYLWNPSTKEYRTLPAETLTKFSKDQKRYYYEDVYGFGYDPTNDDYKVIRIVCNYDITSKGYKTNCHVSEVHLYSLRANTCRMIDIPYFIHSPFQHKNNLVLGTFFNGAIHWFGNHILATTDEFPWRIVSFDIAKEECKEIPQPDFDKSSLASIDLGVLEGCFCMYLNYYHFSSDYLDIIMMKS</sequence>
<dbReference type="Proteomes" id="UP000631114">
    <property type="component" value="Unassembled WGS sequence"/>
</dbReference>
<dbReference type="InterPro" id="IPR013187">
    <property type="entry name" value="F-box-assoc_dom_typ3"/>
</dbReference>
<proteinExistence type="predicted"/>
<dbReference type="InterPro" id="IPR017451">
    <property type="entry name" value="F-box-assoc_interact_dom"/>
</dbReference>